<dbReference type="CDD" id="cd01641">
    <property type="entry name" value="Bacterial_IMPase_like_1"/>
    <property type="match status" value="1"/>
</dbReference>
<evidence type="ECO:0000256" key="5">
    <source>
        <dbReference type="ARBA" id="ARBA00022605"/>
    </source>
</evidence>
<evidence type="ECO:0000256" key="6">
    <source>
        <dbReference type="ARBA" id="ARBA00022723"/>
    </source>
</evidence>
<proteinExistence type="inferred from homology"/>
<dbReference type="InterPro" id="IPR011809">
    <property type="entry name" value="His_9_proposed"/>
</dbReference>
<feature type="binding site" evidence="12">
    <location>
        <position position="98"/>
    </location>
    <ligand>
        <name>Mg(2+)</name>
        <dbReference type="ChEBI" id="CHEBI:18420"/>
        <label>1</label>
        <note>catalytic</note>
    </ligand>
</feature>
<reference evidence="13" key="1">
    <citation type="submission" date="2022-03" db="EMBL/GenBank/DDBJ databases">
        <title>The complete genome sequence of a Methyloterrigena soli.</title>
        <authorList>
            <person name="Zi Z."/>
        </authorList>
    </citation>
    <scope>NUCLEOTIDE SEQUENCE</scope>
    <source>
        <strain evidence="13">M48</strain>
    </source>
</reference>
<dbReference type="Pfam" id="PF00459">
    <property type="entry name" value="Inositol_P"/>
    <property type="match status" value="1"/>
</dbReference>
<accession>A0AA41QQ68</accession>
<dbReference type="GO" id="GO:0008934">
    <property type="term" value="F:inositol monophosphate 1-phosphatase activity"/>
    <property type="evidence" value="ECO:0007669"/>
    <property type="project" value="TreeGrafter"/>
</dbReference>
<name>A0AA41QQ68_9HYPH</name>
<keyword evidence="6 12" id="KW-0479">Metal-binding</keyword>
<dbReference type="SUPFAM" id="SSF56655">
    <property type="entry name" value="Carbohydrate phosphatase"/>
    <property type="match status" value="1"/>
</dbReference>
<dbReference type="AlphaFoldDB" id="A0AA41QQ68"/>
<sequence>MTGTNSARTPLAGLAPAQILETLLLAADAAARETLPRFRSPLAVENKLADGFDPVTEADKQAEIAVRALISSRYPDHGLIGEEWDPKLSDNPCQWIIDPIDGTRAFISGVPVWGTLIGFMVNGAAEAGLMAQPFTGETYLGLPGRTVYRRGEEEIVLRTSAVTDLERAKLSTTTPDLFVQTGTERPWNALRSRVLQTRYGLDCYAYCLLAAGYIDLVVEPGLKNVDIAPLVPIITNAGGVVTTWDGGAPEEGGNCIAAATPELHAAAMAVLRAG</sequence>
<evidence type="ECO:0000256" key="11">
    <source>
        <dbReference type="NCBIfam" id="TIGR02067"/>
    </source>
</evidence>
<dbReference type="GO" id="GO:0007165">
    <property type="term" value="P:signal transduction"/>
    <property type="evidence" value="ECO:0007669"/>
    <property type="project" value="TreeGrafter"/>
</dbReference>
<evidence type="ECO:0000256" key="4">
    <source>
        <dbReference type="ARBA" id="ARBA00013085"/>
    </source>
</evidence>
<dbReference type="InterPro" id="IPR020583">
    <property type="entry name" value="Inositol_monoP_metal-BS"/>
</dbReference>
<evidence type="ECO:0000256" key="7">
    <source>
        <dbReference type="ARBA" id="ARBA00022801"/>
    </source>
</evidence>
<comment type="cofactor">
    <cofactor evidence="1 12">
        <name>Mg(2+)</name>
        <dbReference type="ChEBI" id="CHEBI:18420"/>
    </cofactor>
</comment>
<dbReference type="PANTHER" id="PTHR20854:SF4">
    <property type="entry name" value="INOSITOL-1-MONOPHOSPHATASE-RELATED"/>
    <property type="match status" value="1"/>
</dbReference>
<dbReference type="EC" id="3.1.3.15" evidence="4 11"/>
<dbReference type="GO" id="GO:0004401">
    <property type="term" value="F:histidinol-phosphatase activity"/>
    <property type="evidence" value="ECO:0007669"/>
    <property type="project" value="UniProtKB-UniRule"/>
</dbReference>
<dbReference type="PRINTS" id="PR00377">
    <property type="entry name" value="IMPHPHTASES"/>
</dbReference>
<keyword evidence="8 12" id="KW-0460">Magnesium</keyword>
<feature type="binding site" evidence="12">
    <location>
        <position position="226"/>
    </location>
    <ligand>
        <name>Mg(2+)</name>
        <dbReference type="ChEBI" id="CHEBI:18420"/>
        <label>1</label>
        <note>catalytic</note>
    </ligand>
</feature>
<evidence type="ECO:0000256" key="3">
    <source>
        <dbReference type="ARBA" id="ARBA00009759"/>
    </source>
</evidence>
<comment type="pathway">
    <text evidence="2">Amino-acid biosynthesis; L-histidine biosynthesis; L-histidine from 5-phospho-alpha-D-ribose 1-diphosphate: step 8/9.</text>
</comment>
<gene>
    <name evidence="13" type="primary">hisN</name>
    <name evidence="13" type="ORF">ML536_19340</name>
</gene>
<feature type="binding site" evidence="12">
    <location>
        <position position="101"/>
    </location>
    <ligand>
        <name>Mg(2+)</name>
        <dbReference type="ChEBI" id="CHEBI:18420"/>
        <label>1</label>
        <note>catalytic</note>
    </ligand>
</feature>
<evidence type="ECO:0000313" key="14">
    <source>
        <dbReference type="Proteomes" id="UP001156140"/>
    </source>
</evidence>
<feature type="binding site" evidence="12">
    <location>
        <position position="100"/>
    </location>
    <ligand>
        <name>Mg(2+)</name>
        <dbReference type="ChEBI" id="CHEBI:18420"/>
        <label>1</label>
        <note>catalytic</note>
    </ligand>
</feature>
<evidence type="ECO:0000256" key="9">
    <source>
        <dbReference type="ARBA" id="ARBA00023102"/>
    </source>
</evidence>
<evidence type="ECO:0000256" key="10">
    <source>
        <dbReference type="ARBA" id="ARBA00049158"/>
    </source>
</evidence>
<dbReference type="EMBL" id="JALAZD010000003">
    <property type="protein sequence ID" value="MCI0128992.1"/>
    <property type="molecule type" value="Genomic_DNA"/>
</dbReference>
<evidence type="ECO:0000313" key="13">
    <source>
        <dbReference type="EMBL" id="MCI0128992.1"/>
    </source>
</evidence>
<dbReference type="GO" id="GO:0000105">
    <property type="term" value="P:L-histidine biosynthetic process"/>
    <property type="evidence" value="ECO:0007669"/>
    <property type="project" value="UniProtKB-UniRule"/>
</dbReference>
<evidence type="ECO:0000256" key="8">
    <source>
        <dbReference type="ARBA" id="ARBA00022842"/>
    </source>
</evidence>
<keyword evidence="9" id="KW-0368">Histidine biosynthesis</keyword>
<feature type="binding site" evidence="12">
    <location>
        <position position="82"/>
    </location>
    <ligand>
        <name>Mg(2+)</name>
        <dbReference type="ChEBI" id="CHEBI:18420"/>
        <label>1</label>
        <note>catalytic</note>
    </ligand>
</feature>
<evidence type="ECO:0000256" key="2">
    <source>
        <dbReference type="ARBA" id="ARBA00004970"/>
    </source>
</evidence>
<keyword evidence="5" id="KW-0028">Amino-acid biosynthesis</keyword>
<dbReference type="GO" id="GO:0006020">
    <property type="term" value="P:inositol metabolic process"/>
    <property type="evidence" value="ECO:0007669"/>
    <property type="project" value="TreeGrafter"/>
</dbReference>
<dbReference type="RefSeq" id="WP_281736986.1">
    <property type="nucleotide sequence ID" value="NZ_JAKETQ010000003.1"/>
</dbReference>
<keyword evidence="14" id="KW-1185">Reference proteome</keyword>
<dbReference type="NCBIfam" id="TIGR02067">
    <property type="entry name" value="his_9_HisN"/>
    <property type="match status" value="1"/>
</dbReference>
<dbReference type="PROSITE" id="PS00629">
    <property type="entry name" value="IMP_1"/>
    <property type="match status" value="1"/>
</dbReference>
<dbReference type="GO" id="GO:0046872">
    <property type="term" value="F:metal ion binding"/>
    <property type="evidence" value="ECO:0007669"/>
    <property type="project" value="UniProtKB-KW"/>
</dbReference>
<keyword evidence="7 13" id="KW-0378">Hydrolase</keyword>
<organism evidence="13 14">
    <name type="scientific">Paradevosia shaoguanensis</name>
    <dbReference type="NCBI Taxonomy" id="1335043"/>
    <lineage>
        <taxon>Bacteria</taxon>
        <taxon>Pseudomonadati</taxon>
        <taxon>Pseudomonadota</taxon>
        <taxon>Alphaproteobacteria</taxon>
        <taxon>Hyphomicrobiales</taxon>
        <taxon>Devosiaceae</taxon>
        <taxon>Paradevosia</taxon>
    </lineage>
</organism>
<dbReference type="PANTHER" id="PTHR20854">
    <property type="entry name" value="INOSITOL MONOPHOSPHATASE"/>
    <property type="match status" value="1"/>
</dbReference>
<dbReference type="Proteomes" id="UP001156140">
    <property type="component" value="Unassembled WGS sequence"/>
</dbReference>
<evidence type="ECO:0000256" key="12">
    <source>
        <dbReference type="PIRSR" id="PIRSR600760-2"/>
    </source>
</evidence>
<dbReference type="Gene3D" id="3.30.540.10">
    <property type="entry name" value="Fructose-1,6-Bisphosphatase, subunit A, domain 1"/>
    <property type="match status" value="1"/>
</dbReference>
<comment type="similarity">
    <text evidence="3">Belongs to the inositol monophosphatase superfamily.</text>
</comment>
<protein>
    <recommendedName>
        <fullName evidence="4 11">Histidinol-phosphatase</fullName>
        <ecNumber evidence="4 11">3.1.3.15</ecNumber>
    </recommendedName>
</protein>
<comment type="catalytic activity">
    <reaction evidence="10">
        <text>L-histidinol phosphate + H2O = L-histidinol + phosphate</text>
        <dbReference type="Rhea" id="RHEA:14465"/>
        <dbReference type="ChEBI" id="CHEBI:15377"/>
        <dbReference type="ChEBI" id="CHEBI:43474"/>
        <dbReference type="ChEBI" id="CHEBI:57699"/>
        <dbReference type="ChEBI" id="CHEBI:57980"/>
        <dbReference type="EC" id="3.1.3.15"/>
    </reaction>
</comment>
<comment type="caution">
    <text evidence="13">The sequence shown here is derived from an EMBL/GenBank/DDBJ whole genome shotgun (WGS) entry which is preliminary data.</text>
</comment>
<dbReference type="Gene3D" id="3.40.190.80">
    <property type="match status" value="1"/>
</dbReference>
<evidence type="ECO:0000256" key="1">
    <source>
        <dbReference type="ARBA" id="ARBA00001946"/>
    </source>
</evidence>
<dbReference type="InterPro" id="IPR000760">
    <property type="entry name" value="Inositol_monophosphatase-like"/>
</dbReference>